<dbReference type="RefSeq" id="WP_258568417.1">
    <property type="nucleotide sequence ID" value="NZ_CP092900.1"/>
</dbReference>
<dbReference type="HAMAP" id="MF_00105">
    <property type="entry name" value="GreA_GreB"/>
    <property type="match status" value="1"/>
</dbReference>
<evidence type="ECO:0000256" key="3">
    <source>
        <dbReference type="ARBA" id="ARBA00023163"/>
    </source>
</evidence>
<dbReference type="PANTHER" id="PTHR30437">
    <property type="entry name" value="TRANSCRIPTION ELONGATION FACTOR GREA"/>
    <property type="match status" value="1"/>
</dbReference>
<dbReference type="InterPro" id="IPR001437">
    <property type="entry name" value="Tscrpt_elong_fac_GreA/B_C"/>
</dbReference>
<accession>A0ABY5DKZ9</accession>
<protein>
    <recommendedName>
        <fullName evidence="5 6">Transcription elongation factor GreA</fullName>
    </recommendedName>
    <alternativeName>
        <fullName evidence="5">Transcript cleavage factor GreA</fullName>
    </alternativeName>
</protein>
<comment type="function">
    <text evidence="4 5 6">Necessary for efficient RNA polymerase transcription elongation past template-encoded arresting sites. The arresting sites in DNA have the property of trapping a certain fraction of elongating RNA polymerases that pass through, resulting in locked ternary complexes. Cleavage of the nascent transcript by cleavage factors such as GreA or GreB allows the resumption of elongation from the new 3'terminus. GreA releases sequences of 2 to 3 nucleotides.</text>
</comment>
<keyword evidence="10" id="KW-1185">Reference proteome</keyword>
<keyword evidence="2 5" id="KW-0238">DNA-binding</keyword>
<feature type="domain" description="Transcription elongation factor GreA/GreB C-terminal" evidence="7">
    <location>
        <begin position="83"/>
        <end position="155"/>
    </location>
</feature>
<dbReference type="SUPFAM" id="SSF54534">
    <property type="entry name" value="FKBP-like"/>
    <property type="match status" value="1"/>
</dbReference>
<dbReference type="Pfam" id="PF01272">
    <property type="entry name" value="GreA_GreB"/>
    <property type="match status" value="1"/>
</dbReference>
<evidence type="ECO:0000256" key="1">
    <source>
        <dbReference type="ARBA" id="ARBA00023015"/>
    </source>
</evidence>
<dbReference type="NCBIfam" id="NF001263">
    <property type="entry name" value="PRK00226.1-4"/>
    <property type="match status" value="1"/>
</dbReference>
<keyword evidence="9" id="KW-0648">Protein biosynthesis</keyword>
<dbReference type="Gene3D" id="1.10.287.180">
    <property type="entry name" value="Transcription elongation factor, GreA/GreB, N-terminal domain"/>
    <property type="match status" value="1"/>
</dbReference>
<gene>
    <name evidence="5 9" type="primary">greA</name>
    <name evidence="9" type="ORF">MMH89_00430</name>
</gene>
<sequence length="158" mass="17553">MNRVPLTLKGEIRIREQLTHLKSHERQKIRQALEEARAHGDLKENAEYHAAKEAQGIMEAKISYLEQQLQASTVIDVAHLPNHGKVVFGATVVLENIETDELVTYQIVGEVESDIDQGLISFTSPIARACIGNQAADIISVETPKGIIEYEIKSIDLV</sequence>
<dbReference type="NCBIfam" id="NF001261">
    <property type="entry name" value="PRK00226.1-2"/>
    <property type="match status" value="1"/>
</dbReference>
<dbReference type="InterPro" id="IPR028624">
    <property type="entry name" value="Tscrpt_elong_fac_GreA/B"/>
</dbReference>
<proteinExistence type="inferred from homology"/>
<dbReference type="InterPro" id="IPR022691">
    <property type="entry name" value="Tscrpt_elong_fac_GreA/B_N"/>
</dbReference>
<evidence type="ECO:0000259" key="8">
    <source>
        <dbReference type="Pfam" id="PF03449"/>
    </source>
</evidence>
<dbReference type="NCBIfam" id="NF001264">
    <property type="entry name" value="PRK00226.1-5"/>
    <property type="match status" value="1"/>
</dbReference>
<dbReference type="NCBIfam" id="TIGR01462">
    <property type="entry name" value="greA"/>
    <property type="match status" value="1"/>
</dbReference>
<evidence type="ECO:0000313" key="10">
    <source>
        <dbReference type="Proteomes" id="UP001055955"/>
    </source>
</evidence>
<keyword evidence="9" id="KW-0251">Elongation factor</keyword>
<dbReference type="SUPFAM" id="SSF46557">
    <property type="entry name" value="GreA transcript cleavage protein, N-terminal domain"/>
    <property type="match status" value="1"/>
</dbReference>
<dbReference type="GO" id="GO:0003746">
    <property type="term" value="F:translation elongation factor activity"/>
    <property type="evidence" value="ECO:0007669"/>
    <property type="project" value="UniProtKB-KW"/>
</dbReference>
<name>A0ABY5DKZ9_9GAMM</name>
<evidence type="ECO:0000256" key="6">
    <source>
        <dbReference type="RuleBase" id="RU000556"/>
    </source>
</evidence>
<evidence type="ECO:0000256" key="5">
    <source>
        <dbReference type="HAMAP-Rule" id="MF_00105"/>
    </source>
</evidence>
<dbReference type="Gene3D" id="3.10.50.30">
    <property type="entry name" value="Transcription elongation factor, GreA/GreB, C-terminal domain"/>
    <property type="match status" value="1"/>
</dbReference>
<dbReference type="InterPro" id="IPR036953">
    <property type="entry name" value="GreA/GreB_C_sf"/>
</dbReference>
<dbReference type="InterPro" id="IPR023459">
    <property type="entry name" value="Tscrpt_elong_fac_GreA/B_fam"/>
</dbReference>
<dbReference type="InterPro" id="IPR036805">
    <property type="entry name" value="Tscrpt_elong_fac_GreA/B_N_sf"/>
</dbReference>
<feature type="domain" description="Transcription elongation factor GreA/GreB N-terminal" evidence="8">
    <location>
        <begin position="4"/>
        <end position="74"/>
    </location>
</feature>
<keyword evidence="3 5" id="KW-0804">Transcription</keyword>
<reference evidence="9 10" key="1">
    <citation type="journal article" date="2022" name="Nat. Microbiol.">
        <title>The microbiome of a bacterivorous marine choanoflagellate contains a resource-demanding obligate bacterial associate.</title>
        <authorList>
            <person name="Needham D.M."/>
            <person name="Poirier C."/>
            <person name="Bachy C."/>
            <person name="George E.E."/>
            <person name="Wilken S."/>
            <person name="Yung C.C.M."/>
            <person name="Limardo A.J."/>
            <person name="Morando M."/>
            <person name="Sudek L."/>
            <person name="Malmstrom R.R."/>
            <person name="Keeling P.J."/>
            <person name="Santoro A.E."/>
            <person name="Worden A.Z."/>
        </authorList>
    </citation>
    <scope>NUCLEOTIDE SEQUENCE [LARGE SCALE GENOMIC DNA]</scope>
    <source>
        <strain evidence="9 10">Comchoano-1</strain>
    </source>
</reference>
<dbReference type="EMBL" id="CP092900">
    <property type="protein sequence ID" value="UTC24632.1"/>
    <property type="molecule type" value="Genomic_DNA"/>
</dbReference>
<comment type="similarity">
    <text evidence="5 6">Belongs to the GreA/GreB family.</text>
</comment>
<evidence type="ECO:0000259" key="7">
    <source>
        <dbReference type="Pfam" id="PF01272"/>
    </source>
</evidence>
<dbReference type="InterPro" id="IPR006359">
    <property type="entry name" value="Tscrpt_elong_fac_GreA"/>
</dbReference>
<evidence type="ECO:0000256" key="4">
    <source>
        <dbReference type="ARBA" id="ARBA00024916"/>
    </source>
</evidence>
<evidence type="ECO:0000313" key="9">
    <source>
        <dbReference type="EMBL" id="UTC24632.1"/>
    </source>
</evidence>
<dbReference type="PANTHER" id="PTHR30437:SF4">
    <property type="entry name" value="TRANSCRIPTION ELONGATION FACTOR GREA"/>
    <property type="match status" value="1"/>
</dbReference>
<evidence type="ECO:0000256" key="2">
    <source>
        <dbReference type="ARBA" id="ARBA00023125"/>
    </source>
</evidence>
<organism evidence="9 10">
    <name type="scientific">Candidatus Comchoanobacter bicostacola</name>
    <dbReference type="NCBI Taxonomy" id="2919598"/>
    <lineage>
        <taxon>Bacteria</taxon>
        <taxon>Pseudomonadati</taxon>
        <taxon>Pseudomonadota</taxon>
        <taxon>Gammaproteobacteria</taxon>
        <taxon>Candidatus Comchoanobacterales</taxon>
        <taxon>Candidatus Comchoanobacteraceae</taxon>
        <taxon>Candidatus Comchoanobacter</taxon>
    </lineage>
</organism>
<dbReference type="PIRSF" id="PIRSF006092">
    <property type="entry name" value="GreA_GreB"/>
    <property type="match status" value="1"/>
</dbReference>
<keyword evidence="1 5" id="KW-0805">Transcription regulation</keyword>
<dbReference type="Proteomes" id="UP001055955">
    <property type="component" value="Chromosome"/>
</dbReference>
<dbReference type="Pfam" id="PF03449">
    <property type="entry name" value="GreA_GreB_N"/>
    <property type="match status" value="1"/>
</dbReference>